<organism evidence="2 3">
    <name type="scientific">Lentinula detonsa</name>
    <dbReference type="NCBI Taxonomy" id="2804962"/>
    <lineage>
        <taxon>Eukaryota</taxon>
        <taxon>Fungi</taxon>
        <taxon>Dikarya</taxon>
        <taxon>Basidiomycota</taxon>
        <taxon>Agaricomycotina</taxon>
        <taxon>Agaricomycetes</taxon>
        <taxon>Agaricomycetidae</taxon>
        <taxon>Agaricales</taxon>
        <taxon>Marasmiineae</taxon>
        <taxon>Omphalotaceae</taxon>
        <taxon>Lentinula</taxon>
    </lineage>
</organism>
<evidence type="ECO:0000256" key="1">
    <source>
        <dbReference type="SAM" id="SignalP"/>
    </source>
</evidence>
<feature type="chain" id="PRO_5041217736" description="DUF4939 domain-containing protein" evidence="1">
    <location>
        <begin position="29"/>
        <end position="266"/>
    </location>
</feature>
<accession>A0AA38UML7</accession>
<evidence type="ECO:0000313" key="2">
    <source>
        <dbReference type="EMBL" id="KAJ3979284.1"/>
    </source>
</evidence>
<gene>
    <name evidence="2" type="ORF">F5890DRAFT_1569440</name>
</gene>
<sequence>MFHKRAYAVAYVVFMLFGLVCMTPLLQARAPMPIDPSPPKKSWKKTLEKLTSGPKLETIPEQPKQPPPFRILHHSSAFTTYIDLAASSSPAQAIDCSNYPHIFDTKDQTHVHLQDNTWSDCSSQPCPHTLANSISEEDTSDDGTLFTPIKAPTPVTSPSIMSNPMPVDPNQLMAQFIEQVTALTANLHRVSAKSTMNKPELFKGTSSAEARRFIAQFQSWVLEQPDLAGNEPKLIKAALGFFSGNAADWATPYLLQFSENKQPFNE</sequence>
<evidence type="ECO:0000313" key="3">
    <source>
        <dbReference type="Proteomes" id="UP001163850"/>
    </source>
</evidence>
<reference evidence="2" key="1">
    <citation type="submission" date="2022-08" db="EMBL/GenBank/DDBJ databases">
        <authorList>
            <consortium name="DOE Joint Genome Institute"/>
            <person name="Min B."/>
            <person name="Riley R."/>
            <person name="Sierra-Patev S."/>
            <person name="Naranjo-Ortiz M."/>
            <person name="Looney B."/>
            <person name="Konkel Z."/>
            <person name="Slot J.C."/>
            <person name="Sakamoto Y."/>
            <person name="Steenwyk J.L."/>
            <person name="Rokas A."/>
            <person name="Carro J."/>
            <person name="Camarero S."/>
            <person name="Ferreira P."/>
            <person name="Molpeceres G."/>
            <person name="Ruiz-Duenas F.J."/>
            <person name="Serrano A."/>
            <person name="Henrissat B."/>
            <person name="Drula E."/>
            <person name="Hughes K.W."/>
            <person name="Mata J.L."/>
            <person name="Ishikawa N.K."/>
            <person name="Vargas-Isla R."/>
            <person name="Ushijima S."/>
            <person name="Smith C.A."/>
            <person name="Ahrendt S."/>
            <person name="Andreopoulos W."/>
            <person name="He G."/>
            <person name="Labutti K."/>
            <person name="Lipzen A."/>
            <person name="Ng V."/>
            <person name="Sandor L."/>
            <person name="Barry K."/>
            <person name="Martinez A.T."/>
            <person name="Xiao Y."/>
            <person name="Gibbons J.G."/>
            <person name="Terashima K."/>
            <person name="Hibbett D.S."/>
            <person name="Grigoriev I.V."/>
        </authorList>
    </citation>
    <scope>NUCLEOTIDE SEQUENCE</scope>
    <source>
        <strain evidence="2">TFB7829</strain>
    </source>
</reference>
<comment type="caution">
    <text evidence="2">The sequence shown here is derived from an EMBL/GenBank/DDBJ whole genome shotgun (WGS) entry which is preliminary data.</text>
</comment>
<dbReference type="Proteomes" id="UP001163850">
    <property type="component" value="Unassembled WGS sequence"/>
</dbReference>
<dbReference type="EMBL" id="MU802401">
    <property type="protein sequence ID" value="KAJ3979284.1"/>
    <property type="molecule type" value="Genomic_DNA"/>
</dbReference>
<proteinExistence type="predicted"/>
<keyword evidence="1" id="KW-0732">Signal</keyword>
<feature type="signal peptide" evidence="1">
    <location>
        <begin position="1"/>
        <end position="28"/>
    </location>
</feature>
<dbReference type="AlphaFoldDB" id="A0AA38UML7"/>
<name>A0AA38UML7_9AGAR</name>
<protein>
    <recommendedName>
        <fullName evidence="4">DUF4939 domain-containing protein</fullName>
    </recommendedName>
</protein>
<evidence type="ECO:0008006" key="4">
    <source>
        <dbReference type="Google" id="ProtNLM"/>
    </source>
</evidence>